<feature type="transmembrane region" description="Helical" evidence="10">
    <location>
        <begin position="238"/>
        <end position="257"/>
    </location>
</feature>
<keyword evidence="6 10" id="KW-1133">Transmembrane helix</keyword>
<dbReference type="Proteomes" id="UP000000311">
    <property type="component" value="Unassembled WGS sequence"/>
</dbReference>
<keyword evidence="2" id="KW-1003">Cell membrane</keyword>
<feature type="transmembrane region" description="Helical" evidence="10">
    <location>
        <begin position="20"/>
        <end position="39"/>
    </location>
</feature>
<organism evidence="12">
    <name type="scientific">Camponotus floridanus</name>
    <name type="common">Florida carpenter ant</name>
    <dbReference type="NCBI Taxonomy" id="104421"/>
    <lineage>
        <taxon>Eukaryota</taxon>
        <taxon>Metazoa</taxon>
        <taxon>Ecdysozoa</taxon>
        <taxon>Arthropoda</taxon>
        <taxon>Hexapoda</taxon>
        <taxon>Insecta</taxon>
        <taxon>Pterygota</taxon>
        <taxon>Neoptera</taxon>
        <taxon>Endopterygota</taxon>
        <taxon>Hymenoptera</taxon>
        <taxon>Apocrita</taxon>
        <taxon>Aculeata</taxon>
        <taxon>Formicoidea</taxon>
        <taxon>Formicidae</taxon>
        <taxon>Formicinae</taxon>
        <taxon>Camponotus</taxon>
    </lineage>
</organism>
<feature type="transmembrane region" description="Helical" evidence="10">
    <location>
        <begin position="165"/>
        <end position="185"/>
    </location>
</feature>
<evidence type="ECO:0000256" key="7">
    <source>
        <dbReference type="ARBA" id="ARBA00023136"/>
    </source>
</evidence>
<keyword evidence="5" id="KW-0552">Olfaction</keyword>
<evidence type="ECO:0000256" key="5">
    <source>
        <dbReference type="ARBA" id="ARBA00022725"/>
    </source>
</evidence>
<evidence type="ECO:0000313" key="12">
    <source>
        <dbReference type="Proteomes" id="UP000000311"/>
    </source>
</evidence>
<keyword evidence="3" id="KW-0716">Sensory transduction</keyword>
<comment type="subcellular location">
    <subcellularLocation>
        <location evidence="1">Cell membrane</location>
        <topology evidence="1">Multi-pass membrane protein</topology>
    </subcellularLocation>
</comment>
<dbReference type="PANTHER" id="PTHR21137:SF35">
    <property type="entry name" value="ODORANT RECEPTOR 19A-RELATED"/>
    <property type="match status" value="1"/>
</dbReference>
<dbReference type="EMBL" id="GL441871">
    <property type="protein sequence ID" value="EFN64082.1"/>
    <property type="molecule type" value="Genomic_DNA"/>
</dbReference>
<evidence type="ECO:0000313" key="11">
    <source>
        <dbReference type="EMBL" id="EFN64082.1"/>
    </source>
</evidence>
<evidence type="ECO:0000256" key="1">
    <source>
        <dbReference type="ARBA" id="ARBA00004651"/>
    </source>
</evidence>
<name>E2AR43_CAMFO</name>
<feature type="transmembrane region" description="Helical" evidence="10">
    <location>
        <begin position="66"/>
        <end position="87"/>
    </location>
</feature>
<sequence length="268" mass="31537">MEFVWNYYYSITKRMLSLVAYYYISCPLFVLFSLTPKILDKLLPLNESRPILLPHECHYFVDHREYFYYIFFHVLISTFIVLTGLLAHDCVILTYIEHVCGIFAVAGFRFENLTHNTDIENDKINVQSKYIQCKTYNQEIALSVHVHWRALQYAEFLKNTFSVTLLIQMFIVIVAMSVTLLQMVVQLENIIETTRYMAFFTGQLIHIFCFSLQGQRLIDHSLQIHDKIYAEFLKNTFSVTLVIQMFIGIVAMSVTLLQNHYARQYGTI</sequence>
<evidence type="ECO:0000256" key="2">
    <source>
        <dbReference type="ARBA" id="ARBA00022475"/>
    </source>
</evidence>
<evidence type="ECO:0000256" key="6">
    <source>
        <dbReference type="ARBA" id="ARBA00022989"/>
    </source>
</evidence>
<dbReference type="InterPro" id="IPR004117">
    <property type="entry name" value="7tm6_olfct_rcpt"/>
</dbReference>
<keyword evidence="9" id="KW-0807">Transducer</keyword>
<evidence type="ECO:0000256" key="8">
    <source>
        <dbReference type="ARBA" id="ARBA00023170"/>
    </source>
</evidence>
<evidence type="ECO:0000256" key="10">
    <source>
        <dbReference type="SAM" id="Phobius"/>
    </source>
</evidence>
<dbReference type="InParanoid" id="E2AR43"/>
<dbReference type="GO" id="GO:0005886">
    <property type="term" value="C:plasma membrane"/>
    <property type="evidence" value="ECO:0007669"/>
    <property type="project" value="UniProtKB-SubCell"/>
</dbReference>
<dbReference type="GO" id="GO:0005549">
    <property type="term" value="F:odorant binding"/>
    <property type="evidence" value="ECO:0007669"/>
    <property type="project" value="InterPro"/>
</dbReference>
<keyword evidence="12" id="KW-1185">Reference proteome</keyword>
<feature type="transmembrane region" description="Helical" evidence="10">
    <location>
        <begin position="197"/>
        <end position="218"/>
    </location>
</feature>
<dbReference type="PANTHER" id="PTHR21137">
    <property type="entry name" value="ODORANT RECEPTOR"/>
    <property type="match status" value="1"/>
</dbReference>
<accession>E2AR43</accession>
<gene>
    <name evidence="11" type="ORF">EAG_02342</name>
</gene>
<keyword evidence="7 10" id="KW-0472">Membrane</keyword>
<evidence type="ECO:0000256" key="9">
    <source>
        <dbReference type="ARBA" id="ARBA00023224"/>
    </source>
</evidence>
<evidence type="ECO:0000256" key="3">
    <source>
        <dbReference type="ARBA" id="ARBA00022606"/>
    </source>
</evidence>
<dbReference type="Pfam" id="PF02949">
    <property type="entry name" value="7tm_6"/>
    <property type="match status" value="1"/>
</dbReference>
<keyword evidence="4 10" id="KW-0812">Transmembrane</keyword>
<reference evidence="11 12" key="1">
    <citation type="journal article" date="2010" name="Science">
        <title>Genomic comparison of the ants Camponotus floridanus and Harpegnathos saltator.</title>
        <authorList>
            <person name="Bonasio R."/>
            <person name="Zhang G."/>
            <person name="Ye C."/>
            <person name="Mutti N.S."/>
            <person name="Fang X."/>
            <person name="Qin N."/>
            <person name="Donahue G."/>
            <person name="Yang P."/>
            <person name="Li Q."/>
            <person name="Li C."/>
            <person name="Zhang P."/>
            <person name="Huang Z."/>
            <person name="Berger S.L."/>
            <person name="Reinberg D."/>
            <person name="Wang J."/>
            <person name="Liebig J."/>
        </authorList>
    </citation>
    <scope>NUCLEOTIDE SEQUENCE [LARGE SCALE GENOMIC DNA]</scope>
    <source>
        <strain evidence="12">C129</strain>
    </source>
</reference>
<keyword evidence="8" id="KW-0675">Receptor</keyword>
<dbReference type="AlphaFoldDB" id="E2AR43"/>
<evidence type="ECO:0000256" key="4">
    <source>
        <dbReference type="ARBA" id="ARBA00022692"/>
    </source>
</evidence>
<dbReference type="OMA" id="NDCNDAN"/>
<dbReference type="OrthoDB" id="7699053at2759"/>
<dbReference type="GO" id="GO:0007165">
    <property type="term" value="P:signal transduction"/>
    <property type="evidence" value="ECO:0007669"/>
    <property type="project" value="UniProtKB-KW"/>
</dbReference>
<proteinExistence type="predicted"/>
<evidence type="ECO:0008006" key="13">
    <source>
        <dbReference type="Google" id="ProtNLM"/>
    </source>
</evidence>
<protein>
    <recommendedName>
        <fullName evidence="13">Odorant receptor 13a</fullName>
    </recommendedName>
</protein>
<dbReference type="GO" id="GO:0004984">
    <property type="term" value="F:olfactory receptor activity"/>
    <property type="evidence" value="ECO:0007669"/>
    <property type="project" value="InterPro"/>
</dbReference>